<keyword evidence="4" id="KW-1185">Reference proteome</keyword>
<accession>A0A319F7S4</accession>
<proteinExistence type="predicted"/>
<gene>
    <name evidence="3" type="ORF">BO78DRAFT_378764</name>
</gene>
<dbReference type="Proteomes" id="UP000248423">
    <property type="component" value="Unassembled WGS sequence"/>
</dbReference>
<evidence type="ECO:0000259" key="2">
    <source>
        <dbReference type="Pfam" id="PF07985"/>
    </source>
</evidence>
<evidence type="ECO:0000256" key="1">
    <source>
        <dbReference type="SAM" id="MobiDB-lite"/>
    </source>
</evidence>
<name>A0A319F7S4_ASPSB</name>
<sequence length="324" mass="36938">MLHETHHQESQSHWAGPQHQRPRTGAEILSNLTKWYGEGRPLLTKDALRNVQKQLRSPLQGVDKVWTIGFDGAKVEWEAWGKPYGVPEEEEAAYCSMTVSYLLGLKDMVTKVPVVYPSYTVDESRAVLQQSIRTWEESETWSHLKKTLIPILSRHHVNKIVGFSCFSLSWPQEESEDIRSGIQHALLLTVRSLLERTTAEHNVPCYVQDPAYNDVDKEVLQEQGMQFVNDPQGFLEVDESSVVFSCASNIAVKEIVTELARPAVIIWDKVEERKIETGDELGDDFYPSTDPATPRVFDMLSNSYDTYTFLPDTNFGNMAVYVRK</sequence>
<dbReference type="InterPro" id="IPR012942">
    <property type="entry name" value="SRR1-like"/>
</dbReference>
<dbReference type="PANTHER" id="PTHR42080">
    <property type="entry name" value="SRR1 DOMAIN-CONTAINING PROTEIN"/>
    <property type="match status" value="1"/>
</dbReference>
<dbReference type="EMBL" id="KZ826412">
    <property type="protein sequence ID" value="PYI01573.1"/>
    <property type="molecule type" value="Genomic_DNA"/>
</dbReference>
<organism evidence="3 4">
    <name type="scientific">Aspergillus sclerotiicarbonarius (strain CBS 121057 / IBT 28362)</name>
    <dbReference type="NCBI Taxonomy" id="1448318"/>
    <lineage>
        <taxon>Eukaryota</taxon>
        <taxon>Fungi</taxon>
        <taxon>Dikarya</taxon>
        <taxon>Ascomycota</taxon>
        <taxon>Pezizomycotina</taxon>
        <taxon>Eurotiomycetes</taxon>
        <taxon>Eurotiomycetidae</taxon>
        <taxon>Eurotiales</taxon>
        <taxon>Aspergillaceae</taxon>
        <taxon>Aspergillus</taxon>
        <taxon>Aspergillus subgen. Circumdati</taxon>
    </lineage>
</organism>
<dbReference type="Pfam" id="PF07985">
    <property type="entry name" value="SRR1"/>
    <property type="match status" value="1"/>
</dbReference>
<evidence type="ECO:0000313" key="4">
    <source>
        <dbReference type="Proteomes" id="UP000248423"/>
    </source>
</evidence>
<protein>
    <recommendedName>
        <fullName evidence="2">SRR1-like domain-containing protein</fullName>
    </recommendedName>
</protein>
<feature type="region of interest" description="Disordered" evidence="1">
    <location>
        <begin position="1"/>
        <end position="22"/>
    </location>
</feature>
<dbReference type="VEuPathDB" id="FungiDB:BO78DRAFT_378764"/>
<feature type="compositionally biased region" description="Basic and acidic residues" evidence="1">
    <location>
        <begin position="1"/>
        <end position="10"/>
    </location>
</feature>
<dbReference type="OrthoDB" id="5230585at2759"/>
<dbReference type="AlphaFoldDB" id="A0A319F7S4"/>
<feature type="domain" description="SRR1-like" evidence="2">
    <location>
        <begin position="175"/>
        <end position="275"/>
    </location>
</feature>
<evidence type="ECO:0000313" key="3">
    <source>
        <dbReference type="EMBL" id="PYI01573.1"/>
    </source>
</evidence>
<dbReference type="PANTHER" id="PTHR42080:SF3">
    <property type="entry name" value="SRR1-LIKE DOMAIN-CONTAINING PROTEIN"/>
    <property type="match status" value="1"/>
</dbReference>
<reference evidence="3 4" key="1">
    <citation type="submission" date="2018-02" db="EMBL/GenBank/DDBJ databases">
        <title>The genomes of Aspergillus section Nigri reveals drivers in fungal speciation.</title>
        <authorList>
            <consortium name="DOE Joint Genome Institute"/>
            <person name="Vesth T.C."/>
            <person name="Nybo J."/>
            <person name="Theobald S."/>
            <person name="Brandl J."/>
            <person name="Frisvad J.C."/>
            <person name="Nielsen K.F."/>
            <person name="Lyhne E.K."/>
            <person name="Kogle M.E."/>
            <person name="Kuo A."/>
            <person name="Riley R."/>
            <person name="Clum A."/>
            <person name="Nolan M."/>
            <person name="Lipzen A."/>
            <person name="Salamov A."/>
            <person name="Henrissat B."/>
            <person name="Wiebenga A."/>
            <person name="De vries R.P."/>
            <person name="Grigoriev I.V."/>
            <person name="Mortensen U.H."/>
            <person name="Andersen M.R."/>
            <person name="Baker S.E."/>
        </authorList>
    </citation>
    <scope>NUCLEOTIDE SEQUENCE [LARGE SCALE GENOMIC DNA]</scope>
    <source>
        <strain evidence="3 4">CBS 121057</strain>
    </source>
</reference>